<dbReference type="SUPFAM" id="SSF55781">
    <property type="entry name" value="GAF domain-like"/>
    <property type="match status" value="1"/>
</dbReference>
<accession>A0A9W7LD47</accession>
<dbReference type="GO" id="GO:0033745">
    <property type="term" value="F:L-methionine-(R)-S-oxide reductase activity"/>
    <property type="evidence" value="ECO:0007669"/>
    <property type="project" value="TreeGrafter"/>
</dbReference>
<reference evidence="5" key="1">
    <citation type="journal article" date="2023" name="Commun. Biol.">
        <title>Genome analysis of Parmales, the sister group of diatoms, reveals the evolutionary specialization of diatoms from phago-mixotrophs to photoautotrophs.</title>
        <authorList>
            <person name="Ban H."/>
            <person name="Sato S."/>
            <person name="Yoshikawa S."/>
            <person name="Yamada K."/>
            <person name="Nakamura Y."/>
            <person name="Ichinomiya M."/>
            <person name="Sato N."/>
            <person name="Blanc-Mathieu R."/>
            <person name="Endo H."/>
            <person name="Kuwata A."/>
            <person name="Ogata H."/>
        </authorList>
    </citation>
    <scope>NUCLEOTIDE SEQUENCE [LARGE SCALE GENOMIC DNA]</scope>
</reference>
<evidence type="ECO:0000259" key="3">
    <source>
        <dbReference type="Pfam" id="PF01590"/>
    </source>
</evidence>
<dbReference type="InterPro" id="IPR029016">
    <property type="entry name" value="GAF-like_dom_sf"/>
</dbReference>
<gene>
    <name evidence="4" type="ORF">TrCOL_g10415</name>
</gene>
<dbReference type="Gene3D" id="3.30.450.40">
    <property type="match status" value="1"/>
</dbReference>
<dbReference type="PROSITE" id="PS51354">
    <property type="entry name" value="GLUTAREDOXIN_2"/>
    <property type="match status" value="1"/>
</dbReference>
<dbReference type="Proteomes" id="UP001165065">
    <property type="component" value="Unassembled WGS sequence"/>
</dbReference>
<dbReference type="SUPFAM" id="SSF52833">
    <property type="entry name" value="Thioredoxin-like"/>
    <property type="match status" value="1"/>
</dbReference>
<dbReference type="InterPro" id="IPR003018">
    <property type="entry name" value="GAF"/>
</dbReference>
<dbReference type="PANTHER" id="PTHR21021">
    <property type="entry name" value="GAF/PUTATIVE CYTOSKELETAL PROTEIN"/>
    <property type="match status" value="1"/>
</dbReference>
<comment type="caution">
    <text evidence="4">The sequence shown here is derived from an EMBL/GenBank/DDBJ whole genome shotgun (WGS) entry which is preliminary data.</text>
</comment>
<dbReference type="PROSITE" id="PS01320">
    <property type="entry name" value="UPF0067"/>
    <property type="match status" value="1"/>
</dbReference>
<feature type="compositionally biased region" description="Low complexity" evidence="2">
    <location>
        <begin position="155"/>
        <end position="168"/>
    </location>
</feature>
<dbReference type="InterPro" id="IPR051330">
    <property type="entry name" value="Phosphatase_reg/MetRdx"/>
</dbReference>
<keyword evidence="5" id="KW-1185">Reference proteome</keyword>
<evidence type="ECO:0000313" key="4">
    <source>
        <dbReference type="EMBL" id="GMI45538.1"/>
    </source>
</evidence>
<evidence type="ECO:0000256" key="1">
    <source>
        <dbReference type="ARBA" id="ARBA00038454"/>
    </source>
</evidence>
<dbReference type="EMBL" id="BRYA01000253">
    <property type="protein sequence ID" value="GMI45538.1"/>
    <property type="molecule type" value="Genomic_DNA"/>
</dbReference>
<dbReference type="Gene3D" id="3.40.30.10">
    <property type="entry name" value="Glutaredoxin"/>
    <property type="match status" value="1"/>
</dbReference>
<dbReference type="InterPro" id="IPR036249">
    <property type="entry name" value="Thioredoxin-like_sf"/>
</dbReference>
<dbReference type="Pfam" id="PF01590">
    <property type="entry name" value="GAF"/>
    <property type="match status" value="1"/>
</dbReference>
<feature type="region of interest" description="Disordered" evidence="2">
    <location>
        <begin position="145"/>
        <end position="177"/>
    </location>
</feature>
<organism evidence="4 5">
    <name type="scientific">Triparma columacea</name>
    <dbReference type="NCBI Taxonomy" id="722753"/>
    <lineage>
        <taxon>Eukaryota</taxon>
        <taxon>Sar</taxon>
        <taxon>Stramenopiles</taxon>
        <taxon>Ochrophyta</taxon>
        <taxon>Bolidophyceae</taxon>
        <taxon>Parmales</taxon>
        <taxon>Triparmaceae</taxon>
        <taxon>Triparma</taxon>
    </lineage>
</organism>
<evidence type="ECO:0000313" key="5">
    <source>
        <dbReference type="Proteomes" id="UP001165065"/>
    </source>
</evidence>
<dbReference type="OrthoDB" id="15735at2759"/>
<feature type="domain" description="GAF" evidence="3">
    <location>
        <begin position="226"/>
        <end position="326"/>
    </location>
</feature>
<dbReference type="AlphaFoldDB" id="A0A9W7LD47"/>
<evidence type="ECO:0000256" key="2">
    <source>
        <dbReference type="SAM" id="MobiDB-lite"/>
    </source>
</evidence>
<name>A0A9W7LD47_9STRA</name>
<sequence length="355" mass="38280">MSGRLSGPRFYKMLESNHAVVIYTKANCSACARAKATLGADPHSSTVENGLKIFEPRVASHSGVHLKDVIIVDLDLSSSVDSAEFDRLASISGRRTVPVCFINGNYVGGGDDMVRMGRDGTLLFKLAEAKSIEIEEAYEFVNKHGSPAMPPAPPSLESSSTPPNTSESLPPPPLHPAPVPLDYNALHSEIDSLILTESDLYANAANVSSAVYHSILKHRGPDGCNWCGFYFARRVVDSDSVILLLGPFQGKPACRRIRLSEGVCGAAARTREVQRVEDVHSFPGHIACDSASNSELVIPMLHPTTGELLGVFDLDCPTFGGYTEEDASELGKVCEKLCGVSVFPKERIEMGDIRH</sequence>
<comment type="similarity">
    <text evidence="1">Belongs to the free Met sulfoxide reductase family.</text>
</comment>
<proteinExistence type="inferred from homology"/>
<dbReference type="GO" id="GO:0005829">
    <property type="term" value="C:cytosol"/>
    <property type="evidence" value="ECO:0007669"/>
    <property type="project" value="TreeGrafter"/>
</dbReference>
<dbReference type="InterPro" id="IPR000614">
    <property type="entry name" value="FRMsr_CS"/>
</dbReference>
<protein>
    <recommendedName>
        <fullName evidence="3">GAF domain-containing protein</fullName>
    </recommendedName>
</protein>
<dbReference type="PANTHER" id="PTHR21021:SF15">
    <property type="entry name" value="FREE METHIONINE-R-SULFOXIDE REDUCTASE"/>
    <property type="match status" value="1"/>
</dbReference>